<reference evidence="1 2" key="1">
    <citation type="submission" date="2013-05" db="EMBL/GenBank/DDBJ databases">
        <authorList>
            <person name="Strain E.A."/>
            <person name="Brown E."/>
            <person name="Allard M.W."/>
            <person name="Luo Y.L."/>
        </authorList>
    </citation>
    <scope>NUCLEOTIDE SEQUENCE [LARGE SCALE GENOMIC DNA]</scope>
    <source>
        <strain evidence="1 2">TS-15</strain>
    </source>
</reference>
<comment type="caution">
    <text evidence="1">The sequence shown here is derived from an EMBL/GenBank/DDBJ whole genome shotgun (WGS) entry which is preliminary data.</text>
</comment>
<dbReference type="AlphaFoldDB" id="S9SHS4"/>
<evidence type="ECO:0000313" key="2">
    <source>
        <dbReference type="Proteomes" id="UP000015344"/>
    </source>
</evidence>
<evidence type="ECO:0000313" key="1">
    <source>
        <dbReference type="EMBL" id="EPY05382.1"/>
    </source>
</evidence>
<dbReference type="Proteomes" id="UP000015344">
    <property type="component" value="Unassembled WGS sequence"/>
</dbReference>
<dbReference type="RefSeq" id="WP_021261160.1">
    <property type="nucleotide sequence ID" value="NZ_ATMT01000066.1"/>
</dbReference>
<dbReference type="PATRIC" id="fig|1117108.3.peg.4009"/>
<dbReference type="EMBL" id="ATMT01000066">
    <property type="protein sequence ID" value="EPY05382.1"/>
    <property type="molecule type" value="Genomic_DNA"/>
</dbReference>
<protein>
    <submittedName>
        <fullName evidence="1">Uncharacterized protein</fullName>
    </submittedName>
</protein>
<accession>S9SHS4</accession>
<proteinExistence type="predicted"/>
<organism evidence="1 2">
    <name type="scientific">Paenibacillus alvei TS-15</name>
    <dbReference type="NCBI Taxonomy" id="1117108"/>
    <lineage>
        <taxon>Bacteria</taxon>
        <taxon>Bacillati</taxon>
        <taxon>Bacillota</taxon>
        <taxon>Bacilli</taxon>
        <taxon>Bacillales</taxon>
        <taxon>Paenibacillaceae</taxon>
        <taxon>Paenibacillus</taxon>
    </lineage>
</organism>
<sequence length="66" mass="7294">MHSSVLIATYSDVLKPLSPNDEVYIKDNYVFIKPEKAYLGESFDFKLAAGAVETVDTRAQSRGCHG</sequence>
<name>S9SHS4_PAEAL</name>
<gene>
    <name evidence="1" type="ORF">PAALTS15_19493</name>
</gene>